<reference evidence="3" key="1">
    <citation type="submission" date="2017-03" db="EMBL/GenBank/DDBJ databases">
        <title>Draft genome sequence of Moraxella equi CCUG 4950T type strain.</title>
        <authorList>
            <person name="Salva-Serra F."/>
            <person name="Engstrom-Jakobsson H."/>
            <person name="Thorell K."/>
            <person name="Jaen-Luchoro D."/>
            <person name="Gonzales-Siles L."/>
            <person name="Karlsson R."/>
            <person name="Yazdan S."/>
            <person name="Boulund F."/>
            <person name="Johnning A."/>
            <person name="Engstrand L."/>
            <person name="Kristiansson E."/>
            <person name="Moore E."/>
        </authorList>
    </citation>
    <scope>NUCLEOTIDE SEQUENCE [LARGE SCALE GENOMIC DNA]</scope>
    <source>
        <strain evidence="3">CCUG 4441</strain>
    </source>
</reference>
<keyword evidence="1" id="KW-0472">Membrane</keyword>
<keyword evidence="1" id="KW-1133">Transmembrane helix</keyword>
<name>A0A1V4H119_MORLA</name>
<dbReference type="Pfam" id="PF07963">
    <property type="entry name" value="N_methyl"/>
    <property type="match status" value="1"/>
</dbReference>
<evidence type="ECO:0000313" key="3">
    <source>
        <dbReference type="Proteomes" id="UP000191025"/>
    </source>
</evidence>
<protein>
    <recommendedName>
        <fullName evidence="4">Prepilin-type N-terminal cleavage/methylation domain-containing protein</fullName>
    </recommendedName>
</protein>
<accession>A0A1V4H119</accession>
<proteinExistence type="predicted"/>
<keyword evidence="1" id="KW-0812">Transmembrane</keyword>
<evidence type="ECO:0000313" key="2">
    <source>
        <dbReference type="EMBL" id="OPH38271.1"/>
    </source>
</evidence>
<dbReference type="AlphaFoldDB" id="A0A1V4H119"/>
<dbReference type="InterPro" id="IPR045584">
    <property type="entry name" value="Pilin-like"/>
</dbReference>
<dbReference type="PROSITE" id="PS00409">
    <property type="entry name" value="PROKAR_NTER_METHYL"/>
    <property type="match status" value="1"/>
</dbReference>
<feature type="transmembrane region" description="Helical" evidence="1">
    <location>
        <begin position="63"/>
        <end position="85"/>
    </location>
</feature>
<dbReference type="EMBL" id="MXAN01000019">
    <property type="protein sequence ID" value="OPH38271.1"/>
    <property type="molecule type" value="Genomic_DNA"/>
</dbReference>
<dbReference type="SUPFAM" id="SSF54523">
    <property type="entry name" value="Pili subunits"/>
    <property type="match status" value="1"/>
</dbReference>
<dbReference type="NCBIfam" id="TIGR02532">
    <property type="entry name" value="IV_pilin_GFxxxE"/>
    <property type="match status" value="1"/>
</dbReference>
<dbReference type="Proteomes" id="UP000191025">
    <property type="component" value="Unassembled WGS sequence"/>
</dbReference>
<gene>
    <name evidence="2" type="ORF">B5J94_03800</name>
</gene>
<evidence type="ECO:0008006" key="4">
    <source>
        <dbReference type="Google" id="ProtNLM"/>
    </source>
</evidence>
<sequence>MVPITSMPLVCLWKSIKPSAMRPSTIKPLRNIAMQPHLPTNHLSTTCRLHAITYKNANAGFTLVELMIAMILGLLISAVALNIYYTNVVSKNTQEATGDIIANMAFGANNLVRQVQKANSGAISGDTSSHFLNHKTHQGGIVLSADNVHGASLPTSWYSAAAKGDSITTDKSDQLTIHYQAKETNWFDCQGRAIPKDYYVIEKYFVAKTADRSNLHCNSIIYQYNPALASSNSIDLNSYTATDGTKVTWRWHHLCTGG</sequence>
<dbReference type="InterPro" id="IPR012902">
    <property type="entry name" value="N_methyl_site"/>
</dbReference>
<evidence type="ECO:0000256" key="1">
    <source>
        <dbReference type="SAM" id="Phobius"/>
    </source>
</evidence>
<comment type="caution">
    <text evidence="2">The sequence shown here is derived from an EMBL/GenBank/DDBJ whole genome shotgun (WGS) entry which is preliminary data.</text>
</comment>
<organism evidence="2 3">
    <name type="scientific">Moraxella lacunata</name>
    <dbReference type="NCBI Taxonomy" id="477"/>
    <lineage>
        <taxon>Bacteria</taxon>
        <taxon>Pseudomonadati</taxon>
        <taxon>Pseudomonadota</taxon>
        <taxon>Gammaproteobacteria</taxon>
        <taxon>Moraxellales</taxon>
        <taxon>Moraxellaceae</taxon>
        <taxon>Moraxella</taxon>
    </lineage>
</organism>